<dbReference type="GO" id="GO:0005741">
    <property type="term" value="C:mitochondrial outer membrane"/>
    <property type="evidence" value="ECO:0007669"/>
    <property type="project" value="TreeGrafter"/>
</dbReference>
<keyword evidence="1" id="KW-0444">Lipid biosynthesis</keyword>
<dbReference type="PANTHER" id="PTHR43647">
    <property type="entry name" value="DEHYDROGENASE"/>
    <property type="match status" value="1"/>
</dbReference>
<evidence type="ECO:0000256" key="3">
    <source>
        <dbReference type="ARBA" id="ARBA00022955"/>
    </source>
</evidence>
<keyword evidence="3" id="KW-0752">Steroid biosynthesis</keyword>
<dbReference type="GO" id="GO:0006696">
    <property type="term" value="P:ergosterol biosynthetic process"/>
    <property type="evidence" value="ECO:0007669"/>
    <property type="project" value="TreeGrafter"/>
</dbReference>
<keyword evidence="2" id="KW-0521">NADP</keyword>
<feature type="compositionally biased region" description="Low complexity" evidence="7">
    <location>
        <begin position="116"/>
        <end position="164"/>
    </location>
</feature>
<evidence type="ECO:0000256" key="1">
    <source>
        <dbReference type="ARBA" id="ARBA00022516"/>
    </source>
</evidence>
<dbReference type="InterPro" id="IPR051593">
    <property type="entry name" value="Ergosterol_Biosynth_ERG27"/>
</dbReference>
<dbReference type="Gene3D" id="3.40.50.720">
    <property type="entry name" value="NAD(P)-binding Rossmann-like Domain"/>
    <property type="match status" value="1"/>
</dbReference>
<reference evidence="9" key="1">
    <citation type="submission" date="2017-12" db="EMBL/GenBank/DDBJ databases">
        <authorList>
            <consortium name="DOE Joint Genome Institute"/>
            <person name="Mondo S.J."/>
            <person name="Kjaerbolling I."/>
            <person name="Vesth T.C."/>
            <person name="Frisvad J.C."/>
            <person name="Nybo J.L."/>
            <person name="Theobald S."/>
            <person name="Kuo A."/>
            <person name="Bowyer P."/>
            <person name="Matsuda Y."/>
            <person name="Lyhne E.K."/>
            <person name="Kogle M.E."/>
            <person name="Clum A."/>
            <person name="Lipzen A."/>
            <person name="Salamov A."/>
            <person name="Ngan C.Y."/>
            <person name="Daum C."/>
            <person name="Chiniquy J."/>
            <person name="Barry K."/>
            <person name="LaButti K."/>
            <person name="Haridas S."/>
            <person name="Simmons B.A."/>
            <person name="Magnuson J.K."/>
            <person name="Mortensen U.H."/>
            <person name="Larsen T.O."/>
            <person name="Grigoriev I.V."/>
            <person name="Baker S.E."/>
            <person name="Andersen M.R."/>
            <person name="Nordberg H.P."/>
            <person name="Cantor M.N."/>
            <person name="Hua S.X."/>
        </authorList>
    </citation>
    <scope>NUCLEOTIDE SEQUENCE [LARGE SCALE GENOMIC DNA]</scope>
    <source>
        <strain evidence="9">IBT 19404</strain>
    </source>
</reference>
<feature type="region of interest" description="Disordered" evidence="7">
    <location>
        <begin position="115"/>
        <end position="179"/>
    </location>
</feature>
<organism evidence="8 9">
    <name type="scientific">Aspergillus taichungensis</name>
    <dbReference type="NCBI Taxonomy" id="482145"/>
    <lineage>
        <taxon>Eukaryota</taxon>
        <taxon>Fungi</taxon>
        <taxon>Dikarya</taxon>
        <taxon>Ascomycota</taxon>
        <taxon>Pezizomycotina</taxon>
        <taxon>Eurotiomycetes</taxon>
        <taxon>Eurotiomycetidae</taxon>
        <taxon>Eurotiales</taxon>
        <taxon>Aspergillaceae</taxon>
        <taxon>Aspergillus</taxon>
        <taxon>Aspergillus subgen. Circumdati</taxon>
    </lineage>
</organism>
<dbReference type="GO" id="GO:0005789">
    <property type="term" value="C:endoplasmic reticulum membrane"/>
    <property type="evidence" value="ECO:0007669"/>
    <property type="project" value="TreeGrafter"/>
</dbReference>
<accession>A0A2J5HVM1</accession>
<evidence type="ECO:0000256" key="2">
    <source>
        <dbReference type="ARBA" id="ARBA00022857"/>
    </source>
</evidence>
<feature type="region of interest" description="Disordered" evidence="7">
    <location>
        <begin position="1"/>
        <end position="20"/>
    </location>
</feature>
<name>A0A2J5HVM1_9EURO</name>
<evidence type="ECO:0000256" key="7">
    <source>
        <dbReference type="SAM" id="MobiDB-lite"/>
    </source>
</evidence>
<comment type="similarity">
    <text evidence="6">Belongs to the short-chain dehydrogenases/reductases (SDR) family. ERG27 subfamily.</text>
</comment>
<dbReference type="PANTHER" id="PTHR43647:SF1">
    <property type="entry name" value="3-KETO-STEROID REDUCTASE ERG27"/>
    <property type="match status" value="1"/>
</dbReference>
<evidence type="ECO:0000313" key="8">
    <source>
        <dbReference type="EMBL" id="PLN81423.1"/>
    </source>
</evidence>
<proteinExistence type="inferred from homology"/>
<evidence type="ECO:0000256" key="4">
    <source>
        <dbReference type="ARBA" id="ARBA00023002"/>
    </source>
</evidence>
<protein>
    <recommendedName>
        <fullName evidence="10">3-ketosteroid reductase</fullName>
    </recommendedName>
</protein>
<keyword evidence="9" id="KW-1185">Reference proteome</keyword>
<dbReference type="SUPFAM" id="SSF51735">
    <property type="entry name" value="NAD(P)-binding Rossmann-fold domains"/>
    <property type="match status" value="1"/>
</dbReference>
<evidence type="ECO:0000313" key="9">
    <source>
        <dbReference type="Proteomes" id="UP000235023"/>
    </source>
</evidence>
<evidence type="ECO:0000256" key="6">
    <source>
        <dbReference type="ARBA" id="ARBA00023593"/>
    </source>
</evidence>
<evidence type="ECO:0000256" key="5">
    <source>
        <dbReference type="ARBA" id="ARBA00023098"/>
    </source>
</evidence>
<gene>
    <name evidence="8" type="ORF">BDW42DRAFT_169039</name>
</gene>
<dbReference type="GO" id="GO:0000253">
    <property type="term" value="F:3-beta-hydroxysteroid 3-dehydrogenase (NADP+) activity"/>
    <property type="evidence" value="ECO:0007669"/>
    <property type="project" value="TreeGrafter"/>
</dbReference>
<dbReference type="EMBL" id="KZ559537">
    <property type="protein sequence ID" value="PLN81423.1"/>
    <property type="molecule type" value="Genomic_DNA"/>
</dbReference>
<dbReference type="OrthoDB" id="9989144at2759"/>
<dbReference type="AlphaFoldDB" id="A0A2J5HVM1"/>
<dbReference type="Proteomes" id="UP000235023">
    <property type="component" value="Unassembled WGS sequence"/>
</dbReference>
<sequence length="337" mass="36698">MVTESQIPQGEKEAEAEGEVEEPRLGAVFCANVFGHYLLAHNVMPLLRASNDDTSTFSGRVIWVSSLEASRKHFNVDDLQGLRTTAPYESSKALTDILALTADLPSTSPWVNSFYSTSTSPSTSTSTSTTSSTPIARTPSTRSTRSTTTTTKTAPPTTTTATPSIKEQPETPTPSTHLSHPGICGTAILPLSPPLFYSMLIAFWLARMLGSPWHNKTPYMGACAPVFLALAAQSVLDDREAAYRAHGGSHAKWGSSCSRWGVNSAVSTEVDGWGHGGVVGTPVVEEDRLRRRKRGDVDLRSEDKEEFVELGRRCWREMEELRAVWEGVLDRVEGGRV</sequence>
<keyword evidence="5" id="KW-0443">Lipid metabolism</keyword>
<dbReference type="InterPro" id="IPR036291">
    <property type="entry name" value="NAD(P)-bd_dom_sf"/>
</dbReference>
<keyword evidence="4" id="KW-0560">Oxidoreductase</keyword>
<dbReference type="GO" id="GO:0005811">
    <property type="term" value="C:lipid droplet"/>
    <property type="evidence" value="ECO:0007669"/>
    <property type="project" value="TreeGrafter"/>
</dbReference>
<evidence type="ECO:0008006" key="10">
    <source>
        <dbReference type="Google" id="ProtNLM"/>
    </source>
</evidence>